<organism evidence="1 4">
    <name type="scientific">Chryseobacterium culicis</name>
    <dbReference type="NCBI Taxonomy" id="680127"/>
    <lineage>
        <taxon>Bacteria</taxon>
        <taxon>Pseudomonadati</taxon>
        <taxon>Bacteroidota</taxon>
        <taxon>Flavobacteriia</taxon>
        <taxon>Flavobacteriales</taxon>
        <taxon>Weeksellaceae</taxon>
        <taxon>Chryseobacterium group</taxon>
        <taxon>Chryseobacterium</taxon>
    </lineage>
</organism>
<dbReference type="OrthoDB" id="8613168at2"/>
<dbReference type="EMBL" id="PCPP01000001">
    <property type="protein sequence ID" value="PRB84901.1"/>
    <property type="molecule type" value="Genomic_DNA"/>
</dbReference>
<reference evidence="3 4" key="1">
    <citation type="submission" date="2017-09" db="EMBL/GenBank/DDBJ databases">
        <title>Genomic, metabolic, and phenotypic characteristics of bacterial isolates from the natural microbiome of the model nematode Caenorhabditis elegans.</title>
        <authorList>
            <person name="Zimmermann J."/>
            <person name="Obeng N."/>
            <person name="Yang W."/>
            <person name="Obeng O."/>
            <person name="Kissoyan K."/>
            <person name="Pees B."/>
            <person name="Dirksen P."/>
            <person name="Hoppner M."/>
            <person name="Franke A."/>
            <person name="Rosenstiel P."/>
            <person name="Leippe M."/>
            <person name="Dierking K."/>
            <person name="Kaleta C."/>
            <person name="Schulenburg H."/>
        </authorList>
    </citation>
    <scope>NUCLEOTIDE SEQUENCE [LARGE SCALE GENOMIC DNA]</scope>
    <source>
        <strain evidence="1 4">MYb25</strain>
        <strain evidence="2 3">MYb44</strain>
    </source>
</reference>
<proteinExistence type="predicted"/>
<evidence type="ECO:0000313" key="3">
    <source>
        <dbReference type="Proteomes" id="UP000238325"/>
    </source>
</evidence>
<dbReference type="Proteomes" id="UP000238325">
    <property type="component" value="Unassembled WGS sequence"/>
</dbReference>
<accession>A0A2S9CWQ6</accession>
<dbReference type="EMBL" id="PCPH01000002">
    <property type="protein sequence ID" value="PRB91375.1"/>
    <property type="molecule type" value="Genomic_DNA"/>
</dbReference>
<dbReference type="PROSITE" id="PS51257">
    <property type="entry name" value="PROKAR_LIPOPROTEIN"/>
    <property type="match status" value="1"/>
</dbReference>
<keyword evidence="3" id="KW-1185">Reference proteome</keyword>
<dbReference type="AlphaFoldDB" id="A0A2S9CWQ6"/>
<evidence type="ECO:0000313" key="1">
    <source>
        <dbReference type="EMBL" id="PRB84901.1"/>
    </source>
</evidence>
<comment type="caution">
    <text evidence="1">The sequence shown here is derived from an EMBL/GenBank/DDBJ whole genome shotgun (WGS) entry which is preliminary data.</text>
</comment>
<sequence length="153" mass="17847">MKKLLIILISSYIICSCNTQIETNTFTTHSSLIFYKIADNYFVKNNYDIRGFTEKVISTENEFNQIFDMASFMGKNRKPTPIDFSREKVVVLLHPATNRSVELIPLKLEENEKMQAVYYYKLRTGEQSSFETKPKLIIIVSNDINKILFKKVD</sequence>
<evidence type="ECO:0000313" key="4">
    <source>
        <dbReference type="Proteomes" id="UP000238534"/>
    </source>
</evidence>
<gene>
    <name evidence="1" type="ORF">CQ022_01115</name>
    <name evidence="2" type="ORF">CQ033_11875</name>
</gene>
<protein>
    <recommendedName>
        <fullName evidence="5">Lipoprotein</fullName>
    </recommendedName>
</protein>
<name>A0A2S9CWQ6_CHRCI</name>
<evidence type="ECO:0008006" key="5">
    <source>
        <dbReference type="Google" id="ProtNLM"/>
    </source>
</evidence>
<dbReference type="Proteomes" id="UP000238534">
    <property type="component" value="Unassembled WGS sequence"/>
</dbReference>
<dbReference type="RefSeq" id="WP_105682747.1">
    <property type="nucleotide sequence ID" value="NZ_JBBGZD010000001.1"/>
</dbReference>
<evidence type="ECO:0000313" key="2">
    <source>
        <dbReference type="EMBL" id="PRB91375.1"/>
    </source>
</evidence>